<dbReference type="Pfam" id="PF08765">
    <property type="entry name" value="Mor"/>
    <property type="match status" value="1"/>
</dbReference>
<name>A0A0H5QAJ1_NEIMI</name>
<dbReference type="Proteomes" id="UP000182715">
    <property type="component" value="Unassembled WGS sequence"/>
</dbReference>
<proteinExistence type="predicted"/>
<dbReference type="AlphaFoldDB" id="A0A0H5QAJ1"/>
<feature type="non-terminal residue" evidence="2">
    <location>
        <position position="1"/>
    </location>
</feature>
<accession>A0A0H5QAJ1</accession>
<evidence type="ECO:0000259" key="1">
    <source>
        <dbReference type="Pfam" id="PF08765"/>
    </source>
</evidence>
<dbReference type="EMBL" id="CVTF01000052">
    <property type="protein sequence ID" value="CRY98334.1"/>
    <property type="molecule type" value="Genomic_DNA"/>
</dbReference>
<evidence type="ECO:0000313" key="3">
    <source>
        <dbReference type="Proteomes" id="UP000182715"/>
    </source>
</evidence>
<evidence type="ECO:0000313" key="2">
    <source>
        <dbReference type="EMBL" id="CRY98334.1"/>
    </source>
</evidence>
<dbReference type="InterPro" id="IPR014875">
    <property type="entry name" value="Mor_transcription_activator"/>
</dbReference>
<dbReference type="SUPFAM" id="SSF46689">
    <property type="entry name" value="Homeodomain-like"/>
    <property type="match status" value="1"/>
</dbReference>
<organism evidence="2 3">
    <name type="scientific">Neisseria meningitidis serogroup B</name>
    <dbReference type="NCBI Taxonomy" id="491"/>
    <lineage>
        <taxon>Bacteria</taxon>
        <taxon>Pseudomonadati</taxon>
        <taxon>Pseudomonadota</taxon>
        <taxon>Betaproteobacteria</taxon>
        <taxon>Neisseriales</taxon>
        <taxon>Neisseriaceae</taxon>
        <taxon>Neisseria</taxon>
    </lineage>
</organism>
<protein>
    <submittedName>
        <fullName evidence="2">INTEGRAL MEMBRANE PROTEIN (Rhomboid family)</fullName>
    </submittedName>
</protein>
<feature type="domain" description="Mor transcription activator" evidence="1">
    <location>
        <begin position="57"/>
        <end position="139"/>
    </location>
</feature>
<reference evidence="2 3" key="1">
    <citation type="submission" date="2014-11" db="EMBL/GenBank/DDBJ databases">
        <authorList>
            <person name="Diene M.Seydina."/>
        </authorList>
    </citation>
    <scope>NUCLEOTIDE SEQUENCE [LARGE SCALE GENOMIC DNA]</scope>
    <source>
        <strain evidence="2 3">Neisseria meningitidis CHUV</strain>
    </source>
</reference>
<dbReference type="InterPro" id="IPR009057">
    <property type="entry name" value="Homeodomain-like_sf"/>
</dbReference>
<sequence length="145" mass="16115">VGMMGFEKVEHLLPDTVLDIVDVIGLAATEQLVKAIGGARFKFGKGKVDTERLAILVEAIGEVKTHELLQVYGGEELYVPRCGKALIQLRNHRFYQEFVKLRDIDKESGLMAMTKLCPKYGISSRTGYTIINEMSRPAAQQAALF</sequence>